<keyword evidence="3" id="KW-1185">Reference proteome</keyword>
<proteinExistence type="predicted"/>
<comment type="caution">
    <text evidence="2">The sequence shown here is derived from an EMBL/GenBank/DDBJ whole genome shotgun (WGS) entry which is preliminary data.</text>
</comment>
<dbReference type="RefSeq" id="XP_067920556.1">
    <property type="nucleotide sequence ID" value="XM_068067472.1"/>
</dbReference>
<feature type="compositionally biased region" description="Polar residues" evidence="1">
    <location>
        <begin position="107"/>
        <end position="123"/>
    </location>
</feature>
<feature type="compositionally biased region" description="Basic residues" evidence="1">
    <location>
        <begin position="32"/>
        <end position="45"/>
    </location>
</feature>
<dbReference type="EMBL" id="MIGC01003840">
    <property type="protein sequence ID" value="PHJ18851.1"/>
    <property type="molecule type" value="Genomic_DNA"/>
</dbReference>
<evidence type="ECO:0000313" key="3">
    <source>
        <dbReference type="Proteomes" id="UP000221165"/>
    </source>
</evidence>
<organism evidence="2 3">
    <name type="scientific">Cystoisospora suis</name>
    <dbReference type="NCBI Taxonomy" id="483139"/>
    <lineage>
        <taxon>Eukaryota</taxon>
        <taxon>Sar</taxon>
        <taxon>Alveolata</taxon>
        <taxon>Apicomplexa</taxon>
        <taxon>Conoidasida</taxon>
        <taxon>Coccidia</taxon>
        <taxon>Eucoccidiorida</taxon>
        <taxon>Eimeriorina</taxon>
        <taxon>Sarcocystidae</taxon>
        <taxon>Cystoisospora</taxon>
    </lineage>
</organism>
<feature type="region of interest" description="Disordered" evidence="1">
    <location>
        <begin position="25"/>
        <end position="45"/>
    </location>
</feature>
<evidence type="ECO:0000256" key="1">
    <source>
        <dbReference type="SAM" id="MobiDB-lite"/>
    </source>
</evidence>
<dbReference type="AlphaFoldDB" id="A0A2C6JVM1"/>
<dbReference type="VEuPathDB" id="ToxoDB:CSUI_007326"/>
<dbReference type="Proteomes" id="UP000221165">
    <property type="component" value="Unassembled WGS sequence"/>
</dbReference>
<reference evidence="2 3" key="1">
    <citation type="journal article" date="2017" name="Int. J. Parasitol.">
        <title>The genome of the protozoan parasite Cystoisospora suis and a reverse vaccinology approach to identify vaccine candidates.</title>
        <authorList>
            <person name="Palmieri N."/>
            <person name="Shrestha A."/>
            <person name="Ruttkowski B."/>
            <person name="Beck T."/>
            <person name="Vogl C."/>
            <person name="Tomley F."/>
            <person name="Blake D.P."/>
            <person name="Joachim A."/>
        </authorList>
    </citation>
    <scope>NUCLEOTIDE SEQUENCE [LARGE SCALE GENOMIC DNA]</scope>
    <source>
        <strain evidence="2 3">Wien I</strain>
    </source>
</reference>
<evidence type="ECO:0000313" key="2">
    <source>
        <dbReference type="EMBL" id="PHJ18851.1"/>
    </source>
</evidence>
<accession>A0A2C6JVM1</accession>
<protein>
    <submittedName>
        <fullName evidence="2">Uncharacterized protein</fullName>
    </submittedName>
</protein>
<dbReference type="GeneID" id="94430683"/>
<name>A0A2C6JVM1_9APIC</name>
<gene>
    <name evidence="2" type="ORF">CSUI_007326</name>
</gene>
<feature type="region of interest" description="Disordered" evidence="1">
    <location>
        <begin position="106"/>
        <end position="131"/>
    </location>
</feature>
<sequence length="169" mass="18833">KETTPFPFHFKRCLKTFPHATLLQSSLNSNSKRNKPHAKGGQNRHRGAGCIVCHRRSEKTGKFSLFLYGTKYDSDGVLRNDLFAWHALRKVSWLGAAAFVHAPNPLHASNSHGQRAVASSSSKKLPRHSQHLPTAMAITTPTARHERHTTLVGGDTQMSGASRTRWEIF</sequence>
<feature type="non-terminal residue" evidence="2">
    <location>
        <position position="1"/>
    </location>
</feature>